<dbReference type="Pfam" id="PF00787">
    <property type="entry name" value="PX"/>
    <property type="match status" value="1"/>
</dbReference>
<dbReference type="GO" id="GO:0035091">
    <property type="term" value="F:phosphatidylinositol binding"/>
    <property type="evidence" value="ECO:0007669"/>
    <property type="project" value="InterPro"/>
</dbReference>
<dbReference type="eggNOG" id="ENOG502R2DG">
    <property type="taxonomic scope" value="Eukaryota"/>
</dbReference>
<evidence type="ECO:0000259" key="2">
    <source>
        <dbReference type="PROSITE" id="PS50195"/>
    </source>
</evidence>
<feature type="non-terminal residue" evidence="3">
    <location>
        <position position="364"/>
    </location>
</feature>
<proteinExistence type="predicted"/>
<dbReference type="GeneID" id="14905346"/>
<protein>
    <submittedName>
        <fullName evidence="3">PX domain protein</fullName>
        <ecNumber evidence="3">2.4.1.69</ecNumber>
    </submittedName>
</protein>
<dbReference type="STRING" id="857967.G0QZW0"/>
<dbReference type="EC" id="2.4.1.69" evidence="3"/>
<dbReference type="GO" id="GO:0005768">
    <property type="term" value="C:endosome"/>
    <property type="evidence" value="ECO:0007669"/>
    <property type="project" value="TreeGrafter"/>
</dbReference>
<dbReference type="EMBL" id="GL984170">
    <property type="protein sequence ID" value="EGR29255.1"/>
    <property type="molecule type" value="Genomic_DNA"/>
</dbReference>
<dbReference type="CDD" id="cd06093">
    <property type="entry name" value="PX_domain"/>
    <property type="match status" value="1"/>
</dbReference>
<feature type="coiled-coil region" evidence="1">
    <location>
        <begin position="187"/>
        <end position="214"/>
    </location>
</feature>
<dbReference type="OrthoDB" id="312325at2759"/>
<dbReference type="Proteomes" id="UP000008983">
    <property type="component" value="Unassembled WGS sequence"/>
</dbReference>
<feature type="non-terminal residue" evidence="3">
    <location>
        <position position="1"/>
    </location>
</feature>
<dbReference type="SUPFAM" id="SSF64268">
    <property type="entry name" value="PX domain"/>
    <property type="match status" value="1"/>
</dbReference>
<keyword evidence="4" id="KW-1185">Reference proteome</keyword>
<reference evidence="3 4" key="1">
    <citation type="submission" date="2011-07" db="EMBL/GenBank/DDBJ databases">
        <authorList>
            <person name="Coyne R."/>
            <person name="Brami D."/>
            <person name="Johnson J."/>
            <person name="Hostetler J."/>
            <person name="Hannick L."/>
            <person name="Clark T."/>
            <person name="Cassidy-Hanley D."/>
            <person name="Inman J."/>
        </authorList>
    </citation>
    <scope>NUCLEOTIDE SEQUENCE [LARGE SCALE GENOMIC DNA]</scope>
    <source>
        <strain evidence="3 4">G5</strain>
    </source>
</reference>
<dbReference type="SMART" id="SM00312">
    <property type="entry name" value="PX"/>
    <property type="match status" value="1"/>
</dbReference>
<sequence>TINYFIKKKMEQQQDQYDYPNLQQEIQIQVGEPLTKEATLIKFTVYSVKGQDKLGTFDTYRRFSEFYALKEALNSRWPGCFVPSIPAKELNSTNQNVVENRARFLNSFCNQVAGLSHLFYSEEFQIFIRSKEHDVTKTFSQLKKLSYQEILQKYQQIFPIQQEINHSQTNIKINTFYQFLKKSIPQLESYKDQIQQLYQMRQELNNNFIDLNQNIIPQYEQCCINEYVAYDSNALIYSNQQNQEIQQFQNNFKESKNKNQFQYVLDMIVYELRDTQVFIDLIDQKAQLEKSKQSFIKDIKSDEEDIIKLCQGKKQQKLCLLVLKIKKKNQNNRQKYKKMNQKVQTNQSKLLLILQDLLKSIDLG</sequence>
<dbReference type="InParanoid" id="G0QZW0"/>
<keyword evidence="1" id="KW-0175">Coiled coil</keyword>
<dbReference type="InterPro" id="IPR036871">
    <property type="entry name" value="PX_dom_sf"/>
</dbReference>
<evidence type="ECO:0000313" key="4">
    <source>
        <dbReference type="Proteomes" id="UP000008983"/>
    </source>
</evidence>
<dbReference type="InterPro" id="IPR001683">
    <property type="entry name" value="PX_dom"/>
</dbReference>
<name>G0QZW0_ICHMU</name>
<keyword evidence="3" id="KW-0808">Transferase</keyword>
<accession>G0QZW0</accession>
<dbReference type="RefSeq" id="XP_004030491.1">
    <property type="nucleotide sequence ID" value="XM_004030443.1"/>
</dbReference>
<evidence type="ECO:0000313" key="3">
    <source>
        <dbReference type="EMBL" id="EGR29255.1"/>
    </source>
</evidence>
<dbReference type="PANTHER" id="PTHR10555">
    <property type="entry name" value="SORTING NEXIN"/>
    <property type="match status" value="1"/>
</dbReference>
<feature type="domain" description="PX" evidence="2">
    <location>
        <begin position="24"/>
        <end position="135"/>
    </location>
</feature>
<gene>
    <name evidence="3" type="ORF">IMG5_160120</name>
</gene>
<organism evidence="3 4">
    <name type="scientific">Ichthyophthirius multifiliis</name>
    <name type="common">White spot disease agent</name>
    <name type="synonym">Ich</name>
    <dbReference type="NCBI Taxonomy" id="5932"/>
    <lineage>
        <taxon>Eukaryota</taxon>
        <taxon>Sar</taxon>
        <taxon>Alveolata</taxon>
        <taxon>Ciliophora</taxon>
        <taxon>Intramacronucleata</taxon>
        <taxon>Oligohymenophorea</taxon>
        <taxon>Hymenostomatida</taxon>
        <taxon>Ophryoglenina</taxon>
        <taxon>Ichthyophthirius</taxon>
    </lineage>
</organism>
<keyword evidence="3" id="KW-0328">Glycosyltransferase</keyword>
<dbReference type="GO" id="GO:0008107">
    <property type="term" value="F:galactoside 2-alpha-L-fucosyltransferase activity"/>
    <property type="evidence" value="ECO:0007669"/>
    <property type="project" value="UniProtKB-EC"/>
</dbReference>
<dbReference type="PROSITE" id="PS50195">
    <property type="entry name" value="PX"/>
    <property type="match status" value="1"/>
</dbReference>
<dbReference type="PANTHER" id="PTHR10555:SF170">
    <property type="entry name" value="FI18122P1"/>
    <property type="match status" value="1"/>
</dbReference>
<dbReference type="AlphaFoldDB" id="G0QZW0"/>
<dbReference type="Gene3D" id="3.30.1520.10">
    <property type="entry name" value="Phox-like domain"/>
    <property type="match status" value="1"/>
</dbReference>
<evidence type="ECO:0000256" key="1">
    <source>
        <dbReference type="SAM" id="Coils"/>
    </source>
</evidence>